<evidence type="ECO:0000313" key="9">
    <source>
        <dbReference type="EMBL" id="BET44382.1"/>
    </source>
</evidence>
<dbReference type="PANTHER" id="PTHR11669">
    <property type="entry name" value="REPLICATION FACTOR C / DNA POLYMERASE III GAMMA-TAU SUBUNIT"/>
    <property type="match status" value="1"/>
</dbReference>
<evidence type="ECO:0000256" key="6">
    <source>
        <dbReference type="ARBA" id="ARBA00022932"/>
    </source>
</evidence>
<dbReference type="EMBL" id="AP028961">
    <property type="protein sequence ID" value="BET44382.1"/>
    <property type="molecule type" value="Genomic_DNA"/>
</dbReference>
<comment type="catalytic activity">
    <reaction evidence="7">
        <text>DNA(n) + a 2'-deoxyribonucleoside 5'-triphosphate = DNA(n+1) + diphosphate</text>
        <dbReference type="Rhea" id="RHEA:22508"/>
        <dbReference type="Rhea" id="RHEA-COMP:17339"/>
        <dbReference type="Rhea" id="RHEA-COMP:17340"/>
        <dbReference type="ChEBI" id="CHEBI:33019"/>
        <dbReference type="ChEBI" id="CHEBI:61560"/>
        <dbReference type="ChEBI" id="CHEBI:173112"/>
        <dbReference type="EC" id="2.7.7.7"/>
    </reaction>
</comment>
<keyword evidence="4" id="KW-0548">Nucleotidyltransferase</keyword>
<proteinExistence type="predicted"/>
<dbReference type="GO" id="GO:0003677">
    <property type="term" value="F:DNA binding"/>
    <property type="evidence" value="ECO:0007669"/>
    <property type="project" value="InterPro"/>
</dbReference>
<dbReference type="Gene3D" id="3.40.50.300">
    <property type="entry name" value="P-loop containing nucleotide triphosphate hydrolases"/>
    <property type="match status" value="1"/>
</dbReference>
<feature type="domain" description="DNA polymerase III delta subunit C-terminal" evidence="8">
    <location>
        <begin position="211"/>
        <end position="323"/>
    </location>
</feature>
<organism evidence="9">
    <name type="scientific">Candidatus Aschnera chinzeii</name>
    <dbReference type="NCBI Taxonomy" id="1485666"/>
    <lineage>
        <taxon>Bacteria</taxon>
        <taxon>Pseudomonadati</taxon>
        <taxon>Pseudomonadota</taxon>
        <taxon>Gammaproteobacteria</taxon>
        <taxon>Enterobacterales</taxon>
        <taxon>Enterobacteriaceae</taxon>
        <taxon>Candidatus Aschnera</taxon>
    </lineage>
</organism>
<dbReference type="SUPFAM" id="SSF48019">
    <property type="entry name" value="post-AAA+ oligomerization domain-like"/>
    <property type="match status" value="1"/>
</dbReference>
<dbReference type="PANTHER" id="PTHR11669:SF8">
    <property type="entry name" value="DNA POLYMERASE III SUBUNIT DELTA"/>
    <property type="match status" value="1"/>
</dbReference>
<keyword evidence="3" id="KW-0808">Transferase</keyword>
<evidence type="ECO:0000256" key="7">
    <source>
        <dbReference type="ARBA" id="ARBA00049244"/>
    </source>
</evidence>
<dbReference type="AlphaFoldDB" id="A0AAT9G3T2"/>
<dbReference type="GO" id="GO:0003887">
    <property type="term" value="F:DNA-directed DNA polymerase activity"/>
    <property type="evidence" value="ECO:0007669"/>
    <property type="project" value="UniProtKB-KW"/>
</dbReference>
<evidence type="ECO:0000256" key="2">
    <source>
        <dbReference type="ARBA" id="ARBA00014363"/>
    </source>
</evidence>
<dbReference type="SUPFAM" id="SSF52540">
    <property type="entry name" value="P-loop containing nucleoside triphosphate hydrolases"/>
    <property type="match status" value="1"/>
</dbReference>
<dbReference type="InterPro" id="IPR027417">
    <property type="entry name" value="P-loop_NTPase"/>
</dbReference>
<name>A0AAT9G3T2_9ENTR</name>
<evidence type="ECO:0000256" key="1">
    <source>
        <dbReference type="ARBA" id="ARBA00012417"/>
    </source>
</evidence>
<dbReference type="InterPro" id="IPR008921">
    <property type="entry name" value="DNA_pol3_clamp-load_cplx_C"/>
</dbReference>
<evidence type="ECO:0000256" key="4">
    <source>
        <dbReference type="ARBA" id="ARBA00022695"/>
    </source>
</evidence>
<gene>
    <name evidence="9" type="primary">holB</name>
    <name evidence="9" type="ORF">ACHINZ_0520</name>
</gene>
<protein>
    <recommendedName>
        <fullName evidence="2">DNA polymerase III subunit delta'</fullName>
        <ecNumber evidence="1">2.7.7.7</ecNumber>
    </recommendedName>
</protein>
<keyword evidence="5" id="KW-0235">DNA replication</keyword>
<keyword evidence="6" id="KW-0239">DNA-directed DNA polymerase</keyword>
<evidence type="ECO:0000256" key="5">
    <source>
        <dbReference type="ARBA" id="ARBA00022705"/>
    </source>
</evidence>
<dbReference type="InterPro" id="IPR050238">
    <property type="entry name" value="DNA_Rep/Repair_Clamp_Loader"/>
</dbReference>
<evidence type="ECO:0000259" key="8">
    <source>
        <dbReference type="Pfam" id="PF09115"/>
    </source>
</evidence>
<reference evidence="9" key="1">
    <citation type="journal article" date="2023" name="Front. Microbiol.">
        <title>Genome analysis of Candidatus Aschnera chinzeii, the bacterial endosymbiont of the blood-sucking bat fly Penicillidia jenynsii (Insecta: Diptera: Nycteribiidae).</title>
        <authorList>
            <person name="Koga R."/>
            <person name="Moriyama M."/>
            <person name="Nozaki T."/>
            <person name="Fukatsu T."/>
        </authorList>
    </citation>
    <scope>NUCLEOTIDE SEQUENCE</scope>
    <source>
        <strain evidence="9">Kw-01</strain>
    </source>
</reference>
<dbReference type="Pfam" id="PF13177">
    <property type="entry name" value="DNA_pol3_delta2"/>
    <property type="match status" value="1"/>
</dbReference>
<dbReference type="EC" id="2.7.7.7" evidence="1"/>
<sequence length="328" mass="38866">MNHKIPWYPWLNLHYKKIISFYQNNHKHHALLLHANHGLAGNILIYAIIRWIMCCSVNNIKSCGICRNCRLIISHNHPDLHKITVDNYIGIDEIRFLKQILTQTSQQGNNKIIWFPDANKLTHEAVNALLKTIEEPTANTYFFLKYSSNKTLQNTLRSRCFYYHLTPPQELNILLWLQQQKTQFSLIDMKIAIKLTNAAPLATFNLLQSINWMKRKIFLQLFANCFKNKILLNMLTELNQKNLINKIDWLISILLDTLKYKQNIITHCINQDQLMLIKIISFNHTYAHIFTLMNEWMILRYQLSSINGINQELQLINQLTKWQKMIEH</sequence>
<accession>A0AAT9G3T2</accession>
<dbReference type="Gene3D" id="1.20.272.10">
    <property type="match status" value="1"/>
</dbReference>
<dbReference type="GO" id="GO:0009360">
    <property type="term" value="C:DNA polymerase III complex"/>
    <property type="evidence" value="ECO:0007669"/>
    <property type="project" value="InterPro"/>
</dbReference>
<evidence type="ECO:0000256" key="3">
    <source>
        <dbReference type="ARBA" id="ARBA00022679"/>
    </source>
</evidence>
<dbReference type="GO" id="GO:0006261">
    <property type="term" value="P:DNA-templated DNA replication"/>
    <property type="evidence" value="ECO:0007669"/>
    <property type="project" value="TreeGrafter"/>
</dbReference>
<reference evidence="9" key="2">
    <citation type="submission" date="2023-10" db="EMBL/GenBank/DDBJ databases">
        <authorList>
            <person name="Koga R."/>
            <person name="Fukatsu T."/>
        </authorList>
    </citation>
    <scope>NUCLEOTIDE SEQUENCE</scope>
    <source>
        <strain evidence="9">Kw-01</strain>
    </source>
</reference>
<dbReference type="InterPro" id="IPR015199">
    <property type="entry name" value="DNA_pol_III_delta_C"/>
</dbReference>
<dbReference type="Pfam" id="PF09115">
    <property type="entry name" value="DNApol3-delta_C"/>
    <property type="match status" value="1"/>
</dbReference>